<proteinExistence type="predicted"/>
<keyword evidence="3" id="KW-1185">Reference proteome</keyword>
<organism evidence="2 3">
    <name type="scientific">Halobellus clavatus</name>
    <dbReference type="NCBI Taxonomy" id="660517"/>
    <lineage>
        <taxon>Archaea</taxon>
        <taxon>Methanobacteriati</taxon>
        <taxon>Methanobacteriota</taxon>
        <taxon>Stenosarchaea group</taxon>
        <taxon>Halobacteria</taxon>
        <taxon>Halobacteriales</taxon>
        <taxon>Haloferacaceae</taxon>
        <taxon>Halobellus</taxon>
    </lineage>
</organism>
<dbReference type="InterPro" id="IPR058365">
    <property type="entry name" value="DUF8052"/>
</dbReference>
<evidence type="ECO:0000313" key="2">
    <source>
        <dbReference type="EMBL" id="SDX73431.1"/>
    </source>
</evidence>
<dbReference type="STRING" id="660517.SAMN04487946_10235"/>
<protein>
    <recommendedName>
        <fullName evidence="1">DUF8052 domain-containing protein</fullName>
    </recommendedName>
</protein>
<reference evidence="3" key="1">
    <citation type="submission" date="2016-10" db="EMBL/GenBank/DDBJ databases">
        <authorList>
            <person name="Varghese N."/>
            <person name="Submissions S."/>
        </authorList>
    </citation>
    <scope>NUCLEOTIDE SEQUENCE [LARGE SCALE GENOMIC DNA]</scope>
    <source>
        <strain evidence="3">CGMCC 1.10118</strain>
    </source>
</reference>
<sequence>MAEESTEPFDPVEAAEGTDIDLSDVPVWEDEYLDRVSDRLMFNYDLEQDKRVRGERFPLFAELRMESQKHFFHPALDYANHEHREFLFARRTDRPTVAEVERLVTLGHDLADSEEWVVPDEEHFGTDFTFVLVAETLPDDVREFIDGFRDRTLLKFGYYGHYEISLAVVAPETESIVKSESAASAEAFALWRDVPPSDDRSVLGRLRDAVARRLG</sequence>
<accession>A0A1H3E426</accession>
<dbReference type="EMBL" id="FNPB01000002">
    <property type="protein sequence ID" value="SDX73431.1"/>
    <property type="molecule type" value="Genomic_DNA"/>
</dbReference>
<gene>
    <name evidence="2" type="ORF">SAMN04487946_10235</name>
</gene>
<dbReference type="Proteomes" id="UP000199170">
    <property type="component" value="Unassembled WGS sequence"/>
</dbReference>
<evidence type="ECO:0000259" key="1">
    <source>
        <dbReference type="Pfam" id="PF26226"/>
    </source>
</evidence>
<dbReference type="AlphaFoldDB" id="A0A1H3E426"/>
<feature type="domain" description="DUF8052" evidence="1">
    <location>
        <begin position="30"/>
        <end position="188"/>
    </location>
</feature>
<name>A0A1H3E426_9EURY</name>
<dbReference type="Pfam" id="PF26226">
    <property type="entry name" value="DUF8052"/>
    <property type="match status" value="1"/>
</dbReference>
<evidence type="ECO:0000313" key="3">
    <source>
        <dbReference type="Proteomes" id="UP000199170"/>
    </source>
</evidence>
<dbReference type="RefSeq" id="WP_089765368.1">
    <property type="nucleotide sequence ID" value="NZ_FNPB01000002.1"/>
</dbReference>
<dbReference type="OrthoDB" id="210068at2157"/>